<gene>
    <name evidence="2" type="ORF">N7469_003706</name>
</gene>
<dbReference type="AlphaFoldDB" id="A0A9W9P5R5"/>
<evidence type="ECO:0000313" key="3">
    <source>
        <dbReference type="Proteomes" id="UP001147733"/>
    </source>
</evidence>
<reference evidence="2" key="2">
    <citation type="journal article" date="2023" name="IMA Fungus">
        <title>Comparative genomic study of the Penicillium genus elucidates a diverse pangenome and 15 lateral gene transfer events.</title>
        <authorList>
            <person name="Petersen C."/>
            <person name="Sorensen T."/>
            <person name="Nielsen M.R."/>
            <person name="Sondergaard T.E."/>
            <person name="Sorensen J.L."/>
            <person name="Fitzpatrick D.A."/>
            <person name="Frisvad J.C."/>
            <person name="Nielsen K.L."/>
        </authorList>
    </citation>
    <scope>NUCLEOTIDE SEQUENCE</scope>
    <source>
        <strain evidence="2">IBT 23319</strain>
    </source>
</reference>
<dbReference type="RefSeq" id="XP_056502038.1">
    <property type="nucleotide sequence ID" value="XM_056642626.1"/>
</dbReference>
<proteinExistence type="predicted"/>
<feature type="region of interest" description="Disordered" evidence="1">
    <location>
        <begin position="124"/>
        <end position="143"/>
    </location>
</feature>
<name>A0A9W9P5R5_PENCI</name>
<dbReference type="InterPro" id="IPR036047">
    <property type="entry name" value="F-box-like_dom_sf"/>
</dbReference>
<reference evidence="2" key="1">
    <citation type="submission" date="2022-11" db="EMBL/GenBank/DDBJ databases">
        <authorList>
            <person name="Petersen C."/>
        </authorList>
    </citation>
    <scope>NUCLEOTIDE SEQUENCE</scope>
    <source>
        <strain evidence="2">IBT 23319</strain>
    </source>
</reference>
<dbReference type="SUPFAM" id="SSF81383">
    <property type="entry name" value="F-box domain"/>
    <property type="match status" value="1"/>
</dbReference>
<comment type="caution">
    <text evidence="2">The sequence shown here is derived from an EMBL/GenBank/DDBJ whole genome shotgun (WGS) entry which is preliminary data.</text>
</comment>
<evidence type="ECO:0000313" key="2">
    <source>
        <dbReference type="EMBL" id="KAJ5234538.1"/>
    </source>
</evidence>
<dbReference type="GeneID" id="81381793"/>
<evidence type="ECO:0000256" key="1">
    <source>
        <dbReference type="SAM" id="MobiDB-lite"/>
    </source>
</evidence>
<organism evidence="2 3">
    <name type="scientific">Penicillium citrinum</name>
    <dbReference type="NCBI Taxonomy" id="5077"/>
    <lineage>
        <taxon>Eukaryota</taxon>
        <taxon>Fungi</taxon>
        <taxon>Dikarya</taxon>
        <taxon>Ascomycota</taxon>
        <taxon>Pezizomycotina</taxon>
        <taxon>Eurotiomycetes</taxon>
        <taxon>Eurotiomycetidae</taxon>
        <taxon>Eurotiales</taxon>
        <taxon>Aspergillaceae</taxon>
        <taxon>Penicillium</taxon>
    </lineage>
</organism>
<dbReference type="EMBL" id="JAPQKT010000003">
    <property type="protein sequence ID" value="KAJ5234538.1"/>
    <property type="molecule type" value="Genomic_DNA"/>
</dbReference>
<sequence>MTVQISSFLSLPPEIISIIVSFLPNKVVKSLRLTCKSLSETSPFASSRVFLSANSLNIQVFRAVADHPKFRHEIKEIIWDDARFTLVPLEWEDVRPSFDRERLQLSPDEGCPIWFKEECGENRSKMKQRKDRDVDRPDHVARQHQMNSQMPLKACWEYYRQLYDDQISVIRSENDKKAFLYGLDRFPQLKKVTVTPAAHGWLFAPLYETPMIRAFPYGFNYPIPRGWHYDPEDLQVASPLPWSEAPEEYKELWRGARIVLRILSQTEKHNISELSFNSKQLHTGLNFLIFEQPCEEYNQFAAIIKRPGFRRLHLSLLTGTNSYWEGFESGLFRQALILAKELTHLHLSTTFNNGSHSRLRDQPIPLKEVLPITEWPSLSHLTLSRFPVDTSQLIERLNLAPSSLSSLRLNLIEFPNDERCITGLLERMRDDLNWAKRDQPLKPTVTITMPGQREWPGRFIQLSDEVTSFLYGSGENPAYGSATRVPKWGYGTYHDLFDIGYTRPHVGPQDLKKLGIIC</sequence>
<dbReference type="Proteomes" id="UP001147733">
    <property type="component" value="Unassembled WGS sequence"/>
</dbReference>
<accession>A0A9W9P5R5</accession>
<feature type="compositionally biased region" description="Basic and acidic residues" evidence="1">
    <location>
        <begin position="124"/>
        <end position="141"/>
    </location>
</feature>
<dbReference type="OrthoDB" id="5422579at2759"/>
<keyword evidence="3" id="KW-1185">Reference proteome</keyword>
<evidence type="ECO:0008006" key="4">
    <source>
        <dbReference type="Google" id="ProtNLM"/>
    </source>
</evidence>
<protein>
    <recommendedName>
        <fullName evidence="4">F-box domain-containing protein</fullName>
    </recommendedName>
</protein>